<evidence type="ECO:0000256" key="2">
    <source>
        <dbReference type="ARBA" id="ARBA00022527"/>
    </source>
</evidence>
<keyword evidence="9" id="KW-1133">Transmembrane helix</keyword>
<gene>
    <name evidence="11" type="ORF">FHS22_002439</name>
</gene>
<dbReference type="PANTHER" id="PTHR43289:SF6">
    <property type="entry name" value="SERINE_THREONINE-PROTEIN KINASE NEKL-3"/>
    <property type="match status" value="1"/>
</dbReference>
<dbReference type="GO" id="GO:0005524">
    <property type="term" value="F:ATP binding"/>
    <property type="evidence" value="ECO:0007669"/>
    <property type="project" value="UniProtKB-UniRule"/>
</dbReference>
<dbReference type="AlphaFoldDB" id="A0A841D4S2"/>
<keyword evidence="9" id="KW-0812">Transmembrane</keyword>
<evidence type="ECO:0000256" key="8">
    <source>
        <dbReference type="SAM" id="MobiDB-lite"/>
    </source>
</evidence>
<dbReference type="CDD" id="cd14014">
    <property type="entry name" value="STKc_PknB_like"/>
    <property type="match status" value="1"/>
</dbReference>
<dbReference type="Proteomes" id="UP000562352">
    <property type="component" value="Unassembled WGS sequence"/>
</dbReference>
<dbReference type="PROSITE" id="PS50011">
    <property type="entry name" value="PROTEIN_KINASE_DOM"/>
    <property type="match status" value="1"/>
</dbReference>
<dbReference type="EMBL" id="JACHJJ010000006">
    <property type="protein sequence ID" value="MBB5963165.1"/>
    <property type="molecule type" value="Genomic_DNA"/>
</dbReference>
<keyword evidence="5" id="KW-0418">Kinase</keyword>
<dbReference type="RefSeq" id="WP_184941102.1">
    <property type="nucleotide sequence ID" value="NZ_BAAAWZ010000001.1"/>
</dbReference>
<evidence type="ECO:0000256" key="5">
    <source>
        <dbReference type="ARBA" id="ARBA00022777"/>
    </source>
</evidence>
<proteinExistence type="predicted"/>
<evidence type="ECO:0000256" key="3">
    <source>
        <dbReference type="ARBA" id="ARBA00022679"/>
    </source>
</evidence>
<keyword evidence="6 7" id="KW-0067">ATP-binding</keyword>
<dbReference type="Gene3D" id="3.30.200.20">
    <property type="entry name" value="Phosphorylase Kinase, domain 1"/>
    <property type="match status" value="1"/>
</dbReference>
<feature type="compositionally biased region" description="Pro residues" evidence="8">
    <location>
        <begin position="279"/>
        <end position="306"/>
    </location>
</feature>
<accession>A0A841D4S2</accession>
<keyword evidence="4 7" id="KW-0547">Nucleotide-binding</keyword>
<feature type="domain" description="Protein kinase" evidence="10">
    <location>
        <begin position="11"/>
        <end position="264"/>
    </location>
</feature>
<dbReference type="InterPro" id="IPR008271">
    <property type="entry name" value="Ser/Thr_kinase_AS"/>
</dbReference>
<organism evidence="11 12">
    <name type="scientific">Planomonospora venezuelensis</name>
    <dbReference type="NCBI Taxonomy" id="1999"/>
    <lineage>
        <taxon>Bacteria</taxon>
        <taxon>Bacillati</taxon>
        <taxon>Actinomycetota</taxon>
        <taxon>Actinomycetes</taxon>
        <taxon>Streptosporangiales</taxon>
        <taxon>Streptosporangiaceae</taxon>
        <taxon>Planomonospora</taxon>
    </lineage>
</organism>
<dbReference type="Gene3D" id="1.10.510.10">
    <property type="entry name" value="Transferase(Phosphotransferase) domain 1"/>
    <property type="match status" value="1"/>
</dbReference>
<dbReference type="InterPro" id="IPR017441">
    <property type="entry name" value="Protein_kinase_ATP_BS"/>
</dbReference>
<dbReference type="Pfam" id="PF00069">
    <property type="entry name" value="Pkinase"/>
    <property type="match status" value="1"/>
</dbReference>
<protein>
    <recommendedName>
        <fullName evidence="1">non-specific serine/threonine protein kinase</fullName>
        <ecNumber evidence="1">2.7.11.1</ecNumber>
    </recommendedName>
</protein>
<keyword evidence="9" id="KW-0472">Membrane</keyword>
<evidence type="ECO:0000259" key="10">
    <source>
        <dbReference type="PROSITE" id="PS50011"/>
    </source>
</evidence>
<keyword evidence="12" id="KW-1185">Reference proteome</keyword>
<dbReference type="InterPro" id="IPR011009">
    <property type="entry name" value="Kinase-like_dom_sf"/>
</dbReference>
<dbReference type="GO" id="GO:0004674">
    <property type="term" value="F:protein serine/threonine kinase activity"/>
    <property type="evidence" value="ECO:0007669"/>
    <property type="project" value="UniProtKB-KW"/>
</dbReference>
<evidence type="ECO:0000256" key="1">
    <source>
        <dbReference type="ARBA" id="ARBA00012513"/>
    </source>
</evidence>
<dbReference type="InterPro" id="IPR000719">
    <property type="entry name" value="Prot_kinase_dom"/>
</dbReference>
<keyword evidence="3" id="KW-0808">Transferase</keyword>
<comment type="caution">
    <text evidence="11">The sequence shown here is derived from an EMBL/GenBank/DDBJ whole genome shotgun (WGS) entry which is preliminary data.</text>
</comment>
<feature type="binding site" evidence="7">
    <location>
        <position position="40"/>
    </location>
    <ligand>
        <name>ATP</name>
        <dbReference type="ChEBI" id="CHEBI:30616"/>
    </ligand>
</feature>
<evidence type="ECO:0000313" key="12">
    <source>
        <dbReference type="Proteomes" id="UP000562352"/>
    </source>
</evidence>
<dbReference type="SMART" id="SM00220">
    <property type="entry name" value="S_TKc"/>
    <property type="match status" value="1"/>
</dbReference>
<reference evidence="11 12" key="1">
    <citation type="submission" date="2020-08" db="EMBL/GenBank/DDBJ databases">
        <title>Genomic Encyclopedia of Type Strains, Phase III (KMG-III): the genomes of soil and plant-associated and newly described type strains.</title>
        <authorList>
            <person name="Whitman W."/>
        </authorList>
    </citation>
    <scope>NUCLEOTIDE SEQUENCE [LARGE SCALE GENOMIC DNA]</scope>
    <source>
        <strain evidence="11 12">CECT 3303</strain>
    </source>
</reference>
<evidence type="ECO:0000256" key="9">
    <source>
        <dbReference type="SAM" id="Phobius"/>
    </source>
</evidence>
<dbReference type="EC" id="2.7.11.1" evidence="1"/>
<dbReference type="PROSITE" id="PS00108">
    <property type="entry name" value="PROTEIN_KINASE_ST"/>
    <property type="match status" value="1"/>
</dbReference>
<dbReference type="PANTHER" id="PTHR43289">
    <property type="entry name" value="MITOGEN-ACTIVATED PROTEIN KINASE KINASE KINASE 20-RELATED"/>
    <property type="match status" value="1"/>
</dbReference>
<keyword evidence="2" id="KW-0723">Serine/threonine-protein kinase</keyword>
<feature type="region of interest" description="Disordered" evidence="8">
    <location>
        <begin position="273"/>
        <end position="306"/>
    </location>
</feature>
<sequence length="523" mass="55059">MPDKEDFATRYRLLRRLGSGGMGTVWLARDEMLDREVAVKELTMPPGVDEARRADLIARAVREAQATAQLRHPAVVALHDVAVHDGKPWIVMELLRGRSLADLVEERGPLPPRQVASLGAQLLDGLAAAHARGIQHRDVKPGNVFLTDSGRAVLTDFGIATLAGTETLTQTGMLIGSPGFIAPERLDGEQGGPASDLWSLGATLYYGVEGVAAYEGEAVARLSAALSGRVRPPRLAGPLTPVLMAMMTRDPAARPDAGSARWLLTQVAEGLVPETPGVQAPPPPPHAPAFPVPGTPPGPTPAPVPGVPPAPGPAARGRSRLWIAVAAACLVAAAGATAAVVLLGGGGERTEFTGPVDFCSLLTPAQIREITRVPRPPAGTPYQGGCAWTVRGSGVALVPHAGDDAAQPWAMSPQAAREFLAARERSYEQTQQITWEWKEIGAGRLNAATTPRRAVPELGEGAFAHDLTSELGRTHTGAVHFRVLNLVVEARYSTLSGRPTDADIRDGALKAARWARTALQNGK</sequence>
<feature type="transmembrane region" description="Helical" evidence="9">
    <location>
        <begin position="321"/>
        <end position="343"/>
    </location>
</feature>
<name>A0A841D4S2_PLAVE</name>
<dbReference type="PROSITE" id="PS00107">
    <property type="entry name" value="PROTEIN_KINASE_ATP"/>
    <property type="match status" value="1"/>
</dbReference>
<dbReference type="SUPFAM" id="SSF56112">
    <property type="entry name" value="Protein kinase-like (PK-like)"/>
    <property type="match status" value="1"/>
</dbReference>
<evidence type="ECO:0000313" key="11">
    <source>
        <dbReference type="EMBL" id="MBB5963165.1"/>
    </source>
</evidence>
<evidence type="ECO:0000256" key="7">
    <source>
        <dbReference type="PROSITE-ProRule" id="PRU10141"/>
    </source>
</evidence>
<evidence type="ECO:0000256" key="4">
    <source>
        <dbReference type="ARBA" id="ARBA00022741"/>
    </source>
</evidence>
<evidence type="ECO:0000256" key="6">
    <source>
        <dbReference type="ARBA" id="ARBA00022840"/>
    </source>
</evidence>